<dbReference type="EC" id="2.3.2.27" evidence="2"/>
<feature type="compositionally biased region" description="Basic residues" evidence="10">
    <location>
        <begin position="471"/>
        <end position="481"/>
    </location>
</feature>
<evidence type="ECO:0000256" key="4">
    <source>
        <dbReference type="ARBA" id="ARBA00022723"/>
    </source>
</evidence>
<evidence type="ECO:0000256" key="5">
    <source>
        <dbReference type="ARBA" id="ARBA00022771"/>
    </source>
</evidence>
<evidence type="ECO:0000313" key="12">
    <source>
        <dbReference type="Proteomes" id="UP000504627"/>
    </source>
</evidence>
<evidence type="ECO:0000256" key="7">
    <source>
        <dbReference type="ARBA" id="ARBA00023015"/>
    </source>
</evidence>
<organism evidence="12 13">
    <name type="scientific">Pipra filicauda</name>
    <name type="common">Wire-tailed manakin</name>
    <dbReference type="NCBI Taxonomy" id="649802"/>
    <lineage>
        <taxon>Eukaryota</taxon>
        <taxon>Metazoa</taxon>
        <taxon>Chordata</taxon>
        <taxon>Craniata</taxon>
        <taxon>Vertebrata</taxon>
        <taxon>Euteleostomi</taxon>
        <taxon>Archelosauria</taxon>
        <taxon>Archosauria</taxon>
        <taxon>Dinosauria</taxon>
        <taxon>Saurischia</taxon>
        <taxon>Theropoda</taxon>
        <taxon>Coelurosauria</taxon>
        <taxon>Aves</taxon>
        <taxon>Neognathae</taxon>
        <taxon>Neoaves</taxon>
        <taxon>Telluraves</taxon>
        <taxon>Australaves</taxon>
        <taxon>Passeriformes</taxon>
        <taxon>Pipridae</taxon>
        <taxon>Pipra</taxon>
    </lineage>
</organism>
<dbReference type="PANTHER" id="PTHR46077">
    <property type="entry name" value="E3 UBIQUITIN-PROTEIN LIGASE TOPORS"/>
    <property type="match status" value="1"/>
</dbReference>
<dbReference type="SUPFAM" id="SSF57850">
    <property type="entry name" value="RING/U-box"/>
    <property type="match status" value="1"/>
</dbReference>
<proteinExistence type="predicted"/>
<dbReference type="GO" id="GO:0006513">
    <property type="term" value="P:protein monoubiquitination"/>
    <property type="evidence" value="ECO:0007669"/>
    <property type="project" value="TreeGrafter"/>
</dbReference>
<dbReference type="RefSeq" id="XP_039240773.1">
    <property type="nucleotide sequence ID" value="XM_039384839.1"/>
</dbReference>
<dbReference type="Gene3D" id="3.30.40.10">
    <property type="entry name" value="Zinc/RING finger domain, C3HC4 (zinc finger)"/>
    <property type="match status" value="1"/>
</dbReference>
<dbReference type="InParanoid" id="A0A7R5KSQ0"/>
<reference evidence="13" key="1">
    <citation type="submission" date="2025-08" db="UniProtKB">
        <authorList>
            <consortium name="RefSeq"/>
        </authorList>
    </citation>
    <scope>IDENTIFICATION</scope>
    <source>
        <tissue evidence="13">Muscle</tissue>
    </source>
</reference>
<dbReference type="Pfam" id="PF13639">
    <property type="entry name" value="zf-RING_2"/>
    <property type="match status" value="1"/>
</dbReference>
<accession>A0A7R5KSQ0</accession>
<evidence type="ECO:0000256" key="1">
    <source>
        <dbReference type="ARBA" id="ARBA00000900"/>
    </source>
</evidence>
<dbReference type="PROSITE" id="PS50089">
    <property type="entry name" value="ZF_RING_2"/>
    <property type="match status" value="1"/>
</dbReference>
<evidence type="ECO:0000256" key="8">
    <source>
        <dbReference type="ARBA" id="ARBA00023163"/>
    </source>
</evidence>
<dbReference type="InterPro" id="IPR017907">
    <property type="entry name" value="Znf_RING_CS"/>
</dbReference>
<feature type="domain" description="RING-type" evidence="11">
    <location>
        <begin position="67"/>
        <end position="106"/>
    </location>
</feature>
<dbReference type="GO" id="GO:0061630">
    <property type="term" value="F:ubiquitin protein ligase activity"/>
    <property type="evidence" value="ECO:0007669"/>
    <property type="project" value="UniProtKB-EC"/>
</dbReference>
<feature type="region of interest" description="Disordered" evidence="10">
    <location>
        <begin position="275"/>
        <end position="499"/>
    </location>
</feature>
<keyword evidence="12" id="KW-1185">Reference proteome</keyword>
<dbReference type="GO" id="GO:0008270">
    <property type="term" value="F:zinc ion binding"/>
    <property type="evidence" value="ECO:0007669"/>
    <property type="project" value="UniProtKB-KW"/>
</dbReference>
<dbReference type="InterPro" id="IPR013083">
    <property type="entry name" value="Znf_RING/FYVE/PHD"/>
</dbReference>
<dbReference type="CDD" id="cd23130">
    <property type="entry name" value="RING-HC_EHV1-like"/>
    <property type="match status" value="1"/>
</dbReference>
<protein>
    <recommendedName>
        <fullName evidence="2">RING-type E3 ubiquitin transferase</fullName>
        <ecNumber evidence="2">2.3.2.27</ecNumber>
    </recommendedName>
</protein>
<evidence type="ECO:0000256" key="6">
    <source>
        <dbReference type="ARBA" id="ARBA00022833"/>
    </source>
</evidence>
<dbReference type="AlphaFoldDB" id="A0A7R5KSQ0"/>
<keyword evidence="8" id="KW-0804">Transcription</keyword>
<comment type="catalytic activity">
    <reaction evidence="1">
        <text>S-ubiquitinyl-[E2 ubiquitin-conjugating enzyme]-L-cysteine + [acceptor protein]-L-lysine = [E2 ubiquitin-conjugating enzyme]-L-cysteine + N(6)-ubiquitinyl-[acceptor protein]-L-lysine.</text>
        <dbReference type="EC" id="2.3.2.27"/>
    </reaction>
</comment>
<evidence type="ECO:0000259" key="11">
    <source>
        <dbReference type="PROSITE" id="PS50089"/>
    </source>
</evidence>
<sequence length="499" mass="54636">MTVLEKFMMEDFDEIFREELAETTKHLDNVRHLLVIPGPVMGSIFSFLSDPKLQEGTDKATETEWNCPICRDTRDDLAYVMPCLHQFCLGCIMRWAEMQIVCPLCRDLIESVRFSVQTDSYIDCVFTAPEDASSWAGITLGQLVRNNPYHFAASPSRSPRGILPAAEPGGAGTEPVGGLLPRVWAELFRRDEHLLDPVVPWLRQELEAIYETRWWMARIAESIILHAVSICGPAANVLVQVLQDFLEEHTEPLIHGTISIIVDQCSEEAHRLLHSPAVPEEDSSSVTTVSSTQRGTPAPHSTPARSSTSSSTTQAALGSPHPSAPVPADQEELQEAAMAEEEELEEELGEEAMTEEEELGEGEELWEPEELGEEAGEPGRVEENNLEGIPGIHQGGIPALPPAPGSSPVGSNVEDRLSTSEPVLHSPHPPVPVPAEQEELEQAAAAGPSAQGGTLSPSTPSRGRDGDPFRRRPRRAPRRRAATFSDSPQPSKRPPHPQH</sequence>
<keyword evidence="7" id="KW-0805">Transcription regulation</keyword>
<dbReference type="Proteomes" id="UP000504627">
    <property type="component" value="Unplaced"/>
</dbReference>
<dbReference type="SMART" id="SM00184">
    <property type="entry name" value="RING"/>
    <property type="match status" value="1"/>
</dbReference>
<evidence type="ECO:0000313" key="13">
    <source>
        <dbReference type="RefSeq" id="XP_039240773.1"/>
    </source>
</evidence>
<evidence type="ECO:0000256" key="10">
    <source>
        <dbReference type="SAM" id="MobiDB-lite"/>
    </source>
</evidence>
<keyword evidence="3" id="KW-0808">Transferase</keyword>
<feature type="compositionally biased region" description="Acidic residues" evidence="10">
    <location>
        <begin position="329"/>
        <end position="376"/>
    </location>
</feature>
<feature type="compositionally biased region" description="Low complexity" evidence="10">
    <location>
        <begin position="284"/>
        <end position="316"/>
    </location>
</feature>
<keyword evidence="5 9" id="KW-0863">Zinc-finger</keyword>
<dbReference type="GO" id="GO:0000209">
    <property type="term" value="P:protein polyubiquitination"/>
    <property type="evidence" value="ECO:0007669"/>
    <property type="project" value="TreeGrafter"/>
</dbReference>
<evidence type="ECO:0000256" key="2">
    <source>
        <dbReference type="ARBA" id="ARBA00012483"/>
    </source>
</evidence>
<gene>
    <name evidence="13" type="primary">LOC114004274</name>
</gene>
<keyword evidence="4" id="KW-0479">Metal-binding</keyword>
<dbReference type="PROSITE" id="PS00518">
    <property type="entry name" value="ZF_RING_1"/>
    <property type="match status" value="1"/>
</dbReference>
<name>A0A7R5KSQ0_9PASS</name>
<dbReference type="PANTHER" id="PTHR46077:SF1">
    <property type="entry name" value="TOP1 BINDING ARGININE_SERINE RICH PROTEIN, E3 UBIQUITIN LIGASE"/>
    <property type="match status" value="1"/>
</dbReference>
<evidence type="ECO:0000256" key="9">
    <source>
        <dbReference type="PROSITE-ProRule" id="PRU00175"/>
    </source>
</evidence>
<feature type="compositionally biased region" description="Low complexity" evidence="10">
    <location>
        <begin position="442"/>
        <end position="453"/>
    </location>
</feature>
<dbReference type="InterPro" id="IPR001841">
    <property type="entry name" value="Znf_RING"/>
</dbReference>
<evidence type="ECO:0000256" key="3">
    <source>
        <dbReference type="ARBA" id="ARBA00022679"/>
    </source>
</evidence>
<keyword evidence="6" id="KW-0862">Zinc</keyword>
<dbReference type="GeneID" id="114004274"/>